<gene>
    <name evidence="5" type="ORF">WT27_11200</name>
</gene>
<comment type="caution">
    <text evidence="5">The sequence shown here is derived from an EMBL/GenBank/DDBJ whole genome shotgun (WGS) entry which is preliminary data.</text>
</comment>
<keyword evidence="4" id="KW-0732">Signal</keyword>
<accession>A0A125BRZ1</accession>
<dbReference type="CDD" id="cd13603">
    <property type="entry name" value="PBP2_TRAP_Siap_TeaA_like"/>
    <property type="match status" value="1"/>
</dbReference>
<evidence type="ECO:0000256" key="3">
    <source>
        <dbReference type="ARBA" id="ARBA00022448"/>
    </source>
</evidence>
<dbReference type="NCBIfam" id="TIGR01409">
    <property type="entry name" value="TAT_signal_seq"/>
    <property type="match status" value="1"/>
</dbReference>
<evidence type="ECO:0000256" key="1">
    <source>
        <dbReference type="ARBA" id="ARBA00004196"/>
    </source>
</evidence>
<evidence type="ECO:0000313" key="6">
    <source>
        <dbReference type="Proteomes" id="UP000062317"/>
    </source>
</evidence>
<evidence type="ECO:0000256" key="2">
    <source>
        <dbReference type="ARBA" id="ARBA00009023"/>
    </source>
</evidence>
<evidence type="ECO:0000256" key="4">
    <source>
        <dbReference type="ARBA" id="ARBA00022729"/>
    </source>
</evidence>
<comment type="subcellular location">
    <subcellularLocation>
        <location evidence="1">Cell envelope</location>
    </subcellularLocation>
</comment>
<dbReference type="InterPro" id="IPR019546">
    <property type="entry name" value="TAT_signal_bac_arc"/>
</dbReference>
<dbReference type="Pfam" id="PF03480">
    <property type="entry name" value="DctP"/>
    <property type="match status" value="1"/>
</dbReference>
<reference evidence="5 6" key="1">
    <citation type="submission" date="2015-11" db="EMBL/GenBank/DDBJ databases">
        <title>Expanding the genomic diversity of Burkholderia species for the development of highly accurate diagnostics.</title>
        <authorList>
            <person name="Sahl J."/>
            <person name="Keim P."/>
            <person name="Wagner D."/>
        </authorList>
    </citation>
    <scope>NUCLEOTIDE SEQUENCE [LARGE SCALE GENOMIC DNA]</scope>
    <source>
        <strain evidence="5 6">MSMB1301WGS</strain>
    </source>
</reference>
<dbReference type="InterPro" id="IPR004682">
    <property type="entry name" value="TRAP_DctP"/>
</dbReference>
<dbReference type="PROSITE" id="PS51318">
    <property type="entry name" value="TAT"/>
    <property type="match status" value="1"/>
</dbReference>
<dbReference type="InterPro" id="IPR018389">
    <property type="entry name" value="DctP_fam"/>
</dbReference>
<evidence type="ECO:0000313" key="5">
    <source>
        <dbReference type="EMBL" id="KVV42157.1"/>
    </source>
</evidence>
<name>A0A125BRZ1_9BURK</name>
<dbReference type="AlphaFoldDB" id="A0A125BRZ1"/>
<proteinExistence type="inferred from homology"/>
<keyword evidence="3" id="KW-0813">Transport</keyword>
<organism evidence="5 6">
    <name type="scientific">Burkholderia territorii</name>
    <dbReference type="NCBI Taxonomy" id="1503055"/>
    <lineage>
        <taxon>Bacteria</taxon>
        <taxon>Pseudomonadati</taxon>
        <taxon>Pseudomonadota</taxon>
        <taxon>Betaproteobacteria</taxon>
        <taxon>Burkholderiales</taxon>
        <taxon>Burkholderiaceae</taxon>
        <taxon>Burkholderia</taxon>
        <taxon>Burkholderia cepacia complex</taxon>
    </lineage>
</organism>
<dbReference type="RefSeq" id="WP_060107801.1">
    <property type="nucleotide sequence ID" value="NZ_LPEQ01000108.1"/>
</dbReference>
<dbReference type="NCBIfam" id="NF037995">
    <property type="entry name" value="TRAP_S1"/>
    <property type="match status" value="1"/>
</dbReference>
<dbReference type="Gene3D" id="3.40.190.170">
    <property type="entry name" value="Bacterial extracellular solute-binding protein, family 7"/>
    <property type="match status" value="1"/>
</dbReference>
<comment type="similarity">
    <text evidence="2">Belongs to the bacterial solute-binding protein 7 family.</text>
</comment>
<dbReference type="PIRSF" id="PIRSF006470">
    <property type="entry name" value="DctB"/>
    <property type="match status" value="1"/>
</dbReference>
<dbReference type="GO" id="GO:0055085">
    <property type="term" value="P:transmembrane transport"/>
    <property type="evidence" value="ECO:0007669"/>
    <property type="project" value="InterPro"/>
</dbReference>
<dbReference type="Proteomes" id="UP000062317">
    <property type="component" value="Unassembled WGS sequence"/>
</dbReference>
<dbReference type="InterPro" id="IPR006311">
    <property type="entry name" value="TAT_signal"/>
</dbReference>
<sequence length="342" mass="36837">MTTFTRRRFLQTASAATLAVASGLPETGRAAEAVTLRCSSSMPADRNAAHYVWYERLAANLKASVGDAIRVDYFPNSQLGKESDVAQQVKIGAIDMMIAGSSIWATVAPELGMLDLGYLFDSYAHVAKVLDGQVGTSLNALLQKRAGCSVLTWGSHFGGRCVFTKQPVTALQGVKGTKLRVLPTPAFMDTFKVMGAVPTPIPFGELYMAVQTGVVDGLEHDPATVLASRFDEIVKSCWQSHHVFAAMTVVMGRRALERIPANLRPAFDRAVADATAQQRAIATQKAVQAEAALKQHGMTFHPMADAERTALRQAMHDRLYVAFAKQYPATAPLFPAIAAARG</sequence>
<dbReference type="PANTHER" id="PTHR33376:SF4">
    <property type="entry name" value="SIALIC ACID-BINDING PERIPLASMIC PROTEIN SIAP"/>
    <property type="match status" value="1"/>
</dbReference>
<dbReference type="PANTHER" id="PTHR33376">
    <property type="match status" value="1"/>
</dbReference>
<protein>
    <submittedName>
        <fullName evidence="5">C4-dicarboxylate ABC transporter substrate-binding protein</fullName>
    </submittedName>
</protein>
<dbReference type="InterPro" id="IPR038404">
    <property type="entry name" value="TRAP_DctP_sf"/>
</dbReference>
<dbReference type="GO" id="GO:0030288">
    <property type="term" value="C:outer membrane-bounded periplasmic space"/>
    <property type="evidence" value="ECO:0007669"/>
    <property type="project" value="InterPro"/>
</dbReference>
<dbReference type="EMBL" id="LPEQ01000108">
    <property type="protein sequence ID" value="KVV42157.1"/>
    <property type="molecule type" value="Genomic_DNA"/>
</dbReference>
<keyword evidence="6" id="KW-1185">Reference proteome</keyword>